<reference evidence="2" key="1">
    <citation type="submission" date="2020-08" db="EMBL/GenBank/DDBJ databases">
        <title>Winogradskyella ouciana sp. nov., isolated from the hadal seawater of the Mariana Trench.</title>
        <authorList>
            <person name="He X."/>
        </authorList>
    </citation>
    <scope>NUCLEOTIDE SEQUENCE [LARGE SCALE GENOMIC DNA]</scope>
    <source>
        <strain evidence="2">KCTC 52348</strain>
    </source>
</reference>
<name>A0A842IVB7_9FLAO</name>
<keyword evidence="1" id="KW-0472">Membrane</keyword>
<feature type="transmembrane region" description="Helical" evidence="1">
    <location>
        <begin position="157"/>
        <end position="177"/>
    </location>
</feature>
<comment type="caution">
    <text evidence="2">The sequence shown here is derived from an EMBL/GenBank/DDBJ whole genome shotgun (WGS) entry which is preliminary data.</text>
</comment>
<dbReference type="AlphaFoldDB" id="A0A842IVB7"/>
<keyword evidence="3" id="KW-1185">Reference proteome</keyword>
<evidence type="ECO:0000313" key="3">
    <source>
        <dbReference type="Proteomes" id="UP000533900"/>
    </source>
</evidence>
<keyword evidence="1" id="KW-0812">Transmembrane</keyword>
<gene>
    <name evidence="2" type="ORF">H7F21_13260</name>
</gene>
<dbReference type="EMBL" id="JACLCP010000004">
    <property type="protein sequence ID" value="MBC2846069.1"/>
    <property type="molecule type" value="Genomic_DNA"/>
</dbReference>
<feature type="transmembrane region" description="Helical" evidence="1">
    <location>
        <begin position="128"/>
        <end position="148"/>
    </location>
</feature>
<dbReference type="Proteomes" id="UP000533900">
    <property type="component" value="Unassembled WGS sequence"/>
</dbReference>
<accession>A0A842IVB7</accession>
<dbReference type="Pfam" id="PF12412">
    <property type="entry name" value="DUF3667"/>
    <property type="match status" value="1"/>
</dbReference>
<sequence>MICRSCNQEHNNNFCPNCGEKRDVEKITLTSMMSYAFASVTNMDKGFLLNLKMLLLKPQRITSEYLNGKRKGILNPISFLILSVTLYLVVLELFKIPKKPSDISKLPSGTLETLGNMSYKAGQFIRTYLKFFWILAIIPLGLAQKLIFRKYNFTEHLAISSFIIGQATLVGIISYLILRWPLIFDPVIYIMITWMVYRVFRTNNKLDSLLLAFVVLFLFILQLILITFLIGLSQV</sequence>
<feature type="transmembrane region" description="Helical" evidence="1">
    <location>
        <begin position="72"/>
        <end position="90"/>
    </location>
</feature>
<feature type="transmembrane region" description="Helical" evidence="1">
    <location>
        <begin position="183"/>
        <end position="200"/>
    </location>
</feature>
<evidence type="ECO:0000256" key="1">
    <source>
        <dbReference type="SAM" id="Phobius"/>
    </source>
</evidence>
<evidence type="ECO:0000313" key="2">
    <source>
        <dbReference type="EMBL" id="MBC2846069.1"/>
    </source>
</evidence>
<dbReference type="InterPro" id="IPR022134">
    <property type="entry name" value="DUF3667"/>
</dbReference>
<dbReference type="RefSeq" id="WP_185789784.1">
    <property type="nucleotide sequence ID" value="NZ_JACLCP010000004.1"/>
</dbReference>
<organism evidence="2 3">
    <name type="scientific">Winogradskyella flava</name>
    <dbReference type="NCBI Taxonomy" id="1884876"/>
    <lineage>
        <taxon>Bacteria</taxon>
        <taxon>Pseudomonadati</taxon>
        <taxon>Bacteroidota</taxon>
        <taxon>Flavobacteriia</taxon>
        <taxon>Flavobacteriales</taxon>
        <taxon>Flavobacteriaceae</taxon>
        <taxon>Winogradskyella</taxon>
    </lineage>
</organism>
<feature type="transmembrane region" description="Helical" evidence="1">
    <location>
        <begin position="209"/>
        <end position="232"/>
    </location>
</feature>
<proteinExistence type="predicted"/>
<keyword evidence="1" id="KW-1133">Transmembrane helix</keyword>
<protein>
    <submittedName>
        <fullName evidence="2">DUF3667 domain-containing protein</fullName>
    </submittedName>
</protein>